<dbReference type="eggNOG" id="COG2304">
    <property type="taxonomic scope" value="Bacteria"/>
</dbReference>
<feature type="chain" id="PRO_5039425151" evidence="6">
    <location>
        <begin position="24"/>
        <end position="231"/>
    </location>
</feature>
<dbReference type="HOGENOM" id="CLU_101289_0_0_11"/>
<reference evidence="8 9" key="1">
    <citation type="journal article" date="2010" name="Stand. Genomic Sci.">
        <title>Complete genome sequence of Cellulomonas flavigena type strain (134).</title>
        <authorList>
            <person name="Abt B."/>
            <person name="Foster B."/>
            <person name="Lapidus A."/>
            <person name="Clum A."/>
            <person name="Sun H."/>
            <person name="Pukall R."/>
            <person name="Lucas S."/>
            <person name="Glavina Del Rio T."/>
            <person name="Nolan M."/>
            <person name="Tice H."/>
            <person name="Cheng J.F."/>
            <person name="Pitluck S."/>
            <person name="Liolios K."/>
            <person name="Ivanova N."/>
            <person name="Mavromatis K."/>
            <person name="Ovchinnikova G."/>
            <person name="Pati A."/>
            <person name="Goodwin L."/>
            <person name="Chen A."/>
            <person name="Palaniappan K."/>
            <person name="Land M."/>
            <person name="Hauser L."/>
            <person name="Chang Y.J."/>
            <person name="Jeffries C.D."/>
            <person name="Rohde M."/>
            <person name="Goker M."/>
            <person name="Woyke T."/>
            <person name="Bristow J."/>
            <person name="Eisen J.A."/>
            <person name="Markowitz V."/>
            <person name="Hugenholtz P."/>
            <person name="Kyrpides N.C."/>
            <person name="Klenk H.P."/>
        </authorList>
    </citation>
    <scope>NUCLEOTIDE SEQUENCE [LARGE SCALE GENOMIC DNA]</scope>
    <source>
        <strain evidence="9">ATCC 482 / DSM 20109 / BCRC 11376 / JCM 18109 / NBRC 3775 / NCIMB 8073 / NRS 134</strain>
    </source>
</reference>
<keyword evidence="4" id="KW-0572">Peptidoglycan-anchor</keyword>
<gene>
    <name evidence="8" type="ordered locus">Cfla_0770</name>
</gene>
<dbReference type="EMBL" id="CP001964">
    <property type="protein sequence ID" value="ADG73680.1"/>
    <property type="molecule type" value="Genomic_DNA"/>
</dbReference>
<dbReference type="AlphaFoldDB" id="D5UJF7"/>
<evidence type="ECO:0000256" key="4">
    <source>
        <dbReference type="ARBA" id="ARBA00023088"/>
    </source>
</evidence>
<evidence type="ECO:0000256" key="5">
    <source>
        <dbReference type="SAM" id="Phobius"/>
    </source>
</evidence>
<dbReference type="InterPro" id="IPR019931">
    <property type="entry name" value="LPXTG_anchor"/>
</dbReference>
<feature type="domain" description="Gram-positive cocci surface proteins LPxTG" evidence="7">
    <location>
        <begin position="198"/>
        <end position="231"/>
    </location>
</feature>
<protein>
    <submittedName>
        <fullName evidence="8">LPXTG-motif cell wall anchor domain protein</fullName>
    </submittedName>
</protein>
<evidence type="ECO:0000313" key="9">
    <source>
        <dbReference type="Proteomes" id="UP000000849"/>
    </source>
</evidence>
<dbReference type="RefSeq" id="WP_013116014.1">
    <property type="nucleotide sequence ID" value="NC_014151.1"/>
</dbReference>
<accession>D5UJF7</accession>
<evidence type="ECO:0000256" key="6">
    <source>
        <dbReference type="SAM" id="SignalP"/>
    </source>
</evidence>
<organism evidence="8 9">
    <name type="scientific">Cellulomonas flavigena (strain ATCC 482 / DSM 20109 / BCRC 11376 / JCM 18109 / NBRC 3775 / NCIMB 8073 / NRS 134)</name>
    <dbReference type="NCBI Taxonomy" id="446466"/>
    <lineage>
        <taxon>Bacteria</taxon>
        <taxon>Bacillati</taxon>
        <taxon>Actinomycetota</taxon>
        <taxon>Actinomycetes</taxon>
        <taxon>Micrococcales</taxon>
        <taxon>Cellulomonadaceae</taxon>
        <taxon>Cellulomonas</taxon>
    </lineage>
</organism>
<keyword evidence="5" id="KW-0472">Membrane</keyword>
<dbReference type="OrthoDB" id="3783029at2"/>
<evidence type="ECO:0000256" key="2">
    <source>
        <dbReference type="ARBA" id="ARBA00022525"/>
    </source>
</evidence>
<keyword evidence="5" id="KW-1133">Transmembrane helix</keyword>
<keyword evidence="2" id="KW-0964">Secreted</keyword>
<feature type="signal peptide" evidence="6">
    <location>
        <begin position="1"/>
        <end position="23"/>
    </location>
</feature>
<dbReference type="NCBIfam" id="TIGR01167">
    <property type="entry name" value="LPXTG_anchor"/>
    <property type="match status" value="1"/>
</dbReference>
<proteinExistence type="predicted"/>
<dbReference type="KEGG" id="cfl:Cfla_0770"/>
<name>D5UJF7_CELFN</name>
<dbReference type="Proteomes" id="UP000000849">
    <property type="component" value="Chromosome"/>
</dbReference>
<keyword evidence="3 6" id="KW-0732">Signal</keyword>
<dbReference type="STRING" id="446466.Cfla_0770"/>
<evidence type="ECO:0000256" key="1">
    <source>
        <dbReference type="ARBA" id="ARBA00022512"/>
    </source>
</evidence>
<evidence type="ECO:0000256" key="3">
    <source>
        <dbReference type="ARBA" id="ARBA00022729"/>
    </source>
</evidence>
<keyword evidence="1" id="KW-0134">Cell wall</keyword>
<dbReference type="PROSITE" id="PS50847">
    <property type="entry name" value="GRAM_POS_ANCHORING"/>
    <property type="match status" value="1"/>
</dbReference>
<evidence type="ECO:0000313" key="8">
    <source>
        <dbReference type="EMBL" id="ADG73680.1"/>
    </source>
</evidence>
<keyword evidence="9" id="KW-1185">Reference proteome</keyword>
<evidence type="ECO:0000259" key="7">
    <source>
        <dbReference type="PROSITE" id="PS50847"/>
    </source>
</evidence>
<feature type="transmembrane region" description="Helical" evidence="5">
    <location>
        <begin position="208"/>
        <end position="226"/>
    </location>
</feature>
<keyword evidence="5" id="KW-0812">Transmembrane</keyword>
<sequence>MRTYLKACAVAGLVLAASGLAPAASATIVETPATDGCTRDADAYGPELPCGLDLTVLTPICDNDVPKLHYVVTPTGTDRTTVTITWANPSGADVVYTDLPLSGTVPWPGAVTGADGKGADWPGWRLVDGTWVEGDEFDWVRPSVEVGFEVNPSGSAVVAYPPSSPVCLTSPPRTDVLSAGPEPAVAPAAAPAERAEVLSETGSTAGPLALIAGGLVLAGVGGVLAARRRRA</sequence>